<dbReference type="AlphaFoldDB" id="A0A2T9X908"/>
<comment type="caution">
    <text evidence="1">The sequence shown here is derived from an EMBL/GenBank/DDBJ whole genome shotgun (WGS) entry which is preliminary data.</text>
</comment>
<gene>
    <name evidence="1" type="ORF">DDW13_02665</name>
</gene>
<dbReference type="EMBL" id="QEFD01000083">
    <property type="protein sequence ID" value="PVU76587.1"/>
    <property type="molecule type" value="Genomic_DNA"/>
</dbReference>
<evidence type="ECO:0000313" key="1">
    <source>
        <dbReference type="EMBL" id="PVU76587.1"/>
    </source>
</evidence>
<evidence type="ECO:0000313" key="2">
    <source>
        <dbReference type="Proteomes" id="UP000245638"/>
    </source>
</evidence>
<accession>A0A2T9X908</accession>
<dbReference type="Proteomes" id="UP000245638">
    <property type="component" value="Unassembled WGS sequence"/>
</dbReference>
<reference evidence="1 2" key="1">
    <citation type="journal article" date="2015" name="Appl. Environ. Microbiol.">
        <title>Nanoarchaeota, Their Sulfolobales Host, and Nanoarchaeota Virus Distribution across Yellowstone National Park Hot Springs.</title>
        <authorList>
            <person name="Munson-McGee J.H."/>
            <person name="Field E.K."/>
            <person name="Bateson M."/>
            <person name="Rooney C."/>
            <person name="Stepanauskas R."/>
            <person name="Young M.J."/>
        </authorList>
    </citation>
    <scope>NUCLEOTIDE SEQUENCE [LARGE SCALE GENOMIC DNA]</scope>
    <source>
        <strain evidence="1">SCGC AC-742_N10</strain>
    </source>
</reference>
<sequence length="88" mass="10281">MALELENLERKYLDEKGFRIYEKPINGYEIAFRYIPINSVKEIIVYKIENGKETQIAQFSSLDNPLDVAKSLEEYPQGLTQEVLQLLK</sequence>
<proteinExistence type="predicted"/>
<organism evidence="1 2">
    <name type="scientific">Acidianus hospitalis</name>
    <dbReference type="NCBI Taxonomy" id="563177"/>
    <lineage>
        <taxon>Archaea</taxon>
        <taxon>Thermoproteota</taxon>
        <taxon>Thermoprotei</taxon>
        <taxon>Sulfolobales</taxon>
        <taxon>Sulfolobaceae</taxon>
        <taxon>Acidianus</taxon>
    </lineage>
</organism>
<protein>
    <submittedName>
        <fullName evidence="1">Uncharacterized protein</fullName>
    </submittedName>
</protein>
<name>A0A2T9X908_9CREN</name>